<proteinExistence type="predicted"/>
<dbReference type="STRING" id="180088.A0A1J8QBQ0"/>
<evidence type="ECO:0000313" key="1">
    <source>
        <dbReference type="EMBL" id="OJA09188.1"/>
    </source>
</evidence>
<dbReference type="AlphaFoldDB" id="A0A1J8QBQ0"/>
<protein>
    <submittedName>
        <fullName evidence="1">Uncharacterized protein</fullName>
    </submittedName>
</protein>
<keyword evidence="2" id="KW-1185">Reference proteome</keyword>
<organism evidence="1 2">
    <name type="scientific">Rhizopogon vesiculosus</name>
    <dbReference type="NCBI Taxonomy" id="180088"/>
    <lineage>
        <taxon>Eukaryota</taxon>
        <taxon>Fungi</taxon>
        <taxon>Dikarya</taxon>
        <taxon>Basidiomycota</taxon>
        <taxon>Agaricomycotina</taxon>
        <taxon>Agaricomycetes</taxon>
        <taxon>Agaricomycetidae</taxon>
        <taxon>Boletales</taxon>
        <taxon>Suillineae</taxon>
        <taxon>Rhizopogonaceae</taxon>
        <taxon>Rhizopogon</taxon>
    </lineage>
</organism>
<sequence>MSCPASSRPDRFCSQTKYHLKIEVQRRSLEIRKLKKLVLDLERKLERLQHGSTREQHHDLGTRLRDSDRDLVAQCEQDIETQLEDCKQGTGTCC</sequence>
<gene>
    <name evidence="1" type="ORF">AZE42_00670</name>
</gene>
<accession>A0A1J8QBQ0</accession>
<evidence type="ECO:0000313" key="2">
    <source>
        <dbReference type="Proteomes" id="UP000183567"/>
    </source>
</evidence>
<comment type="caution">
    <text evidence="1">The sequence shown here is derived from an EMBL/GenBank/DDBJ whole genome shotgun (WGS) entry which is preliminary data.</text>
</comment>
<reference evidence="1 2" key="1">
    <citation type="submission" date="2016-03" db="EMBL/GenBank/DDBJ databases">
        <title>Comparative genomics of the ectomycorrhizal sister species Rhizopogon vinicolor and Rhizopogon vesiculosus (Basidiomycota: Boletales) reveals a divergence of the mating type B locus.</title>
        <authorList>
            <person name="Mujic A.B."/>
            <person name="Kuo A."/>
            <person name="Tritt A."/>
            <person name="Lipzen A."/>
            <person name="Chen C."/>
            <person name="Johnson J."/>
            <person name="Sharma A."/>
            <person name="Barry K."/>
            <person name="Grigoriev I.V."/>
            <person name="Spatafora J.W."/>
        </authorList>
    </citation>
    <scope>NUCLEOTIDE SEQUENCE [LARGE SCALE GENOMIC DNA]</scope>
    <source>
        <strain evidence="1 2">AM-OR11-056</strain>
    </source>
</reference>
<name>A0A1J8QBQ0_9AGAM</name>
<dbReference type="Proteomes" id="UP000183567">
    <property type="component" value="Unassembled WGS sequence"/>
</dbReference>
<dbReference type="EMBL" id="LVVM01006000">
    <property type="protein sequence ID" value="OJA09188.1"/>
    <property type="molecule type" value="Genomic_DNA"/>
</dbReference>